<dbReference type="AlphaFoldDB" id="A0A6B9ZNQ8"/>
<dbReference type="SUPFAM" id="SSF46689">
    <property type="entry name" value="Homeodomain-like"/>
    <property type="match status" value="1"/>
</dbReference>
<keyword evidence="7" id="KW-1185">Reference proteome</keyword>
<dbReference type="SUPFAM" id="SSF55781">
    <property type="entry name" value="GAF domain-like"/>
    <property type="match status" value="1"/>
</dbReference>
<dbReference type="Pfam" id="PF25601">
    <property type="entry name" value="AAA_lid_14"/>
    <property type="match status" value="1"/>
</dbReference>
<dbReference type="Pfam" id="PF02954">
    <property type="entry name" value="HTH_8"/>
    <property type="match status" value="1"/>
</dbReference>
<dbReference type="Gene3D" id="3.40.50.300">
    <property type="entry name" value="P-loop containing nucleotide triphosphate hydrolases"/>
    <property type="match status" value="1"/>
</dbReference>
<dbReference type="InterPro" id="IPR002197">
    <property type="entry name" value="HTH_Fis"/>
</dbReference>
<evidence type="ECO:0000256" key="4">
    <source>
        <dbReference type="ARBA" id="ARBA00023163"/>
    </source>
</evidence>
<gene>
    <name evidence="6" type="ORF">GWR21_04260</name>
</gene>
<organism evidence="6 7">
    <name type="scientific">Chitinophaga agri</name>
    <dbReference type="NCBI Taxonomy" id="2703787"/>
    <lineage>
        <taxon>Bacteria</taxon>
        <taxon>Pseudomonadati</taxon>
        <taxon>Bacteroidota</taxon>
        <taxon>Chitinophagia</taxon>
        <taxon>Chitinophagales</taxon>
        <taxon>Chitinophagaceae</taxon>
        <taxon>Chitinophaga</taxon>
    </lineage>
</organism>
<dbReference type="InterPro" id="IPR025662">
    <property type="entry name" value="Sigma_54_int_dom_ATP-bd_1"/>
</dbReference>
<evidence type="ECO:0000256" key="1">
    <source>
        <dbReference type="ARBA" id="ARBA00022741"/>
    </source>
</evidence>
<evidence type="ECO:0000256" key="2">
    <source>
        <dbReference type="ARBA" id="ARBA00022840"/>
    </source>
</evidence>
<keyword evidence="3" id="KW-0805">Transcription regulation</keyword>
<dbReference type="InterPro" id="IPR027417">
    <property type="entry name" value="P-loop_NTPase"/>
</dbReference>
<dbReference type="PANTHER" id="PTHR32071">
    <property type="entry name" value="TRANSCRIPTIONAL REGULATORY PROTEIN"/>
    <property type="match status" value="1"/>
</dbReference>
<evidence type="ECO:0000313" key="7">
    <source>
        <dbReference type="Proteomes" id="UP000476411"/>
    </source>
</evidence>
<dbReference type="FunFam" id="3.40.50.300:FF:000006">
    <property type="entry name" value="DNA-binding transcriptional regulator NtrC"/>
    <property type="match status" value="1"/>
</dbReference>
<reference evidence="6 7" key="1">
    <citation type="submission" date="2020-01" db="EMBL/GenBank/DDBJ databases">
        <title>Complete genome sequence of Chitinophaga sp. H33E-04 isolated from quinoa roots.</title>
        <authorList>
            <person name="Weon H.-Y."/>
            <person name="Lee S.A."/>
        </authorList>
    </citation>
    <scope>NUCLEOTIDE SEQUENCE [LARGE SCALE GENOMIC DNA]</scope>
    <source>
        <strain evidence="6 7">H33E-04</strain>
    </source>
</reference>
<keyword evidence="2" id="KW-0067">ATP-binding</keyword>
<dbReference type="PROSITE" id="PS50045">
    <property type="entry name" value="SIGMA54_INTERACT_4"/>
    <property type="match status" value="1"/>
</dbReference>
<dbReference type="InterPro" id="IPR009057">
    <property type="entry name" value="Homeodomain-like_sf"/>
</dbReference>
<dbReference type="PROSITE" id="PS00688">
    <property type="entry name" value="SIGMA54_INTERACT_3"/>
    <property type="match status" value="1"/>
</dbReference>
<dbReference type="PROSITE" id="PS00675">
    <property type="entry name" value="SIGMA54_INTERACT_1"/>
    <property type="match status" value="1"/>
</dbReference>
<dbReference type="Gene3D" id="3.30.450.40">
    <property type="match status" value="1"/>
</dbReference>
<feature type="domain" description="Sigma-54 factor interaction" evidence="5">
    <location>
        <begin position="287"/>
        <end position="516"/>
    </location>
</feature>
<dbReference type="InterPro" id="IPR002078">
    <property type="entry name" value="Sigma_54_int"/>
</dbReference>
<evidence type="ECO:0000313" key="6">
    <source>
        <dbReference type="EMBL" id="QHS63922.1"/>
    </source>
</evidence>
<dbReference type="SMART" id="SM00382">
    <property type="entry name" value="AAA"/>
    <property type="match status" value="1"/>
</dbReference>
<dbReference type="InterPro" id="IPR003593">
    <property type="entry name" value="AAA+_ATPase"/>
</dbReference>
<dbReference type="InterPro" id="IPR029016">
    <property type="entry name" value="GAF-like_dom_sf"/>
</dbReference>
<keyword evidence="1" id="KW-0547">Nucleotide-binding</keyword>
<dbReference type="Proteomes" id="UP000476411">
    <property type="component" value="Chromosome"/>
</dbReference>
<dbReference type="InterPro" id="IPR025944">
    <property type="entry name" value="Sigma_54_int_dom_CS"/>
</dbReference>
<dbReference type="GO" id="GO:0005524">
    <property type="term" value="F:ATP binding"/>
    <property type="evidence" value="ECO:0007669"/>
    <property type="project" value="UniProtKB-KW"/>
</dbReference>
<dbReference type="InterPro" id="IPR058031">
    <property type="entry name" value="AAA_lid_NorR"/>
</dbReference>
<keyword evidence="4" id="KW-0804">Transcription</keyword>
<dbReference type="GO" id="GO:0043565">
    <property type="term" value="F:sequence-specific DNA binding"/>
    <property type="evidence" value="ECO:0007669"/>
    <property type="project" value="InterPro"/>
</dbReference>
<dbReference type="GO" id="GO:0006355">
    <property type="term" value="P:regulation of DNA-templated transcription"/>
    <property type="evidence" value="ECO:0007669"/>
    <property type="project" value="InterPro"/>
</dbReference>
<evidence type="ECO:0000259" key="5">
    <source>
        <dbReference type="PROSITE" id="PS50045"/>
    </source>
</evidence>
<sequence length="600" mass="67534">MADLLSRPNPPAYIKFLAATGAERLLTAALRIGGHAIGTAHFVVENGVQFEVKSSLLKGVCSQLAVAISNILTIENNYERQIEKSKLLDFSNAIAAIHDKMQFLKLLNTKLRELFRFSHAMIACINDDKKSCITFILDPQEKDPEEWEYNQVIIENVPLKNSAFEMVSSGFVLVDLNEFVNTGLAPDFIRRNYDGGSLEMLIAPLKEDNRIIGFFMLFSREREWLDNNQLNILSGVTHQLSIAAANIVANEKIQKQLTEINNYKQRLEQENYYLQQEIKINHNHSEIIGSSPAIKSVLTLVEQVAPSESTVLILGETGTGKELIARAIHNSSPRKKELMIKINCAALPASLIESELFGHERGSFTGAIDRRIGKFELADKSTLFLDEIGELSPELQVKLLRALQEKEIERIGGKTTIKIDVRIIAATNRDLEQMITDGRFRLDLYYRLHIFPIMLPPLRDRKEDIPILSSHFVSRYAKKAGKIIHALNAKALKELIGYDWPGNIRELEHVIERSVLLTNTETIHTVYLPAVKTVFDNNKNEQPSVIQTLQEQEKDYILKILKKVNGRISGPGGAAELLGLPASTLNSKLKKLGIHREHRG</sequence>
<proteinExistence type="predicted"/>
<dbReference type="Gene3D" id="1.10.8.60">
    <property type="match status" value="1"/>
</dbReference>
<dbReference type="Pfam" id="PF00158">
    <property type="entry name" value="Sigma54_activat"/>
    <property type="match status" value="1"/>
</dbReference>
<dbReference type="Gene3D" id="1.10.10.60">
    <property type="entry name" value="Homeodomain-like"/>
    <property type="match status" value="1"/>
</dbReference>
<dbReference type="EMBL" id="CP048113">
    <property type="protein sequence ID" value="QHS63922.1"/>
    <property type="molecule type" value="Genomic_DNA"/>
</dbReference>
<dbReference type="KEGG" id="chih:GWR21_04260"/>
<name>A0A6B9ZNQ8_9BACT</name>
<dbReference type="PANTHER" id="PTHR32071:SF123">
    <property type="entry name" value="DNA-BINDING TRANSCRIPTIONAL ACTIVATOR HYFR-RELATED"/>
    <property type="match status" value="1"/>
</dbReference>
<dbReference type="CDD" id="cd00009">
    <property type="entry name" value="AAA"/>
    <property type="match status" value="1"/>
</dbReference>
<protein>
    <submittedName>
        <fullName evidence="6">AAA family ATPase</fullName>
    </submittedName>
</protein>
<dbReference type="SUPFAM" id="SSF52540">
    <property type="entry name" value="P-loop containing nucleoside triphosphate hydrolases"/>
    <property type="match status" value="1"/>
</dbReference>
<evidence type="ECO:0000256" key="3">
    <source>
        <dbReference type="ARBA" id="ARBA00023015"/>
    </source>
</evidence>
<accession>A0A6B9ZNQ8</accession>